<dbReference type="RefSeq" id="WP_066956798.1">
    <property type="nucleotide sequence ID" value="NZ_BCNX01000006.1"/>
</dbReference>
<evidence type="ECO:0000313" key="3">
    <source>
        <dbReference type="Proteomes" id="UP000326500"/>
    </source>
</evidence>
<proteinExistence type="predicted"/>
<accession>A0A1G8XHY2</accession>
<dbReference type="Proteomes" id="UP000326500">
    <property type="component" value="Unassembled WGS sequence"/>
</dbReference>
<name>A0A1G8XHY2_9EURY</name>
<dbReference type="Gene3D" id="3.30.1330.80">
    <property type="entry name" value="Hypothetical protein, similar to alpha- acetolactate decarboxylase, domain 2"/>
    <property type="match status" value="1"/>
</dbReference>
<evidence type="ECO:0000259" key="1">
    <source>
        <dbReference type="PROSITE" id="PS51742"/>
    </source>
</evidence>
<keyword evidence="3" id="KW-1185">Reference proteome</keyword>
<dbReference type="PANTHER" id="PTHR34988">
    <property type="entry name" value="PROTEIN, PUTATIVE-RELATED"/>
    <property type="match status" value="1"/>
</dbReference>
<gene>
    <name evidence="2" type="ORF">SAMN04488571_101444</name>
</gene>
<organism evidence="2 3">
    <name type="scientific">Methanoculleus thermophilus</name>
    <dbReference type="NCBI Taxonomy" id="2200"/>
    <lineage>
        <taxon>Archaea</taxon>
        <taxon>Methanobacteriati</taxon>
        <taxon>Methanobacteriota</taxon>
        <taxon>Stenosarchaea group</taxon>
        <taxon>Methanomicrobia</taxon>
        <taxon>Methanomicrobiales</taxon>
        <taxon>Methanomicrobiaceae</taxon>
        <taxon>Methanoculleus</taxon>
    </lineage>
</organism>
<dbReference type="PROSITE" id="PS51742">
    <property type="entry name" value="PPC"/>
    <property type="match status" value="1"/>
</dbReference>
<dbReference type="EMBL" id="FNFT01000001">
    <property type="protein sequence ID" value="SDJ90056.1"/>
    <property type="molecule type" value="Genomic_DNA"/>
</dbReference>
<feature type="domain" description="PPC" evidence="1">
    <location>
        <begin position="6"/>
        <end position="145"/>
    </location>
</feature>
<dbReference type="PANTHER" id="PTHR34988:SF1">
    <property type="entry name" value="DNA-BINDING PROTEIN"/>
    <property type="match status" value="1"/>
</dbReference>
<dbReference type="InterPro" id="IPR005175">
    <property type="entry name" value="PPC_dom"/>
</dbReference>
<dbReference type="SUPFAM" id="SSF117856">
    <property type="entry name" value="AF0104/ALDC/Ptd012-like"/>
    <property type="match status" value="1"/>
</dbReference>
<dbReference type="AlphaFoldDB" id="A0A1G8XHY2"/>
<sequence>MQYSEGQVGRVFTVRIDDGEDFIREIERFVAAMNIQNGMIHFLGAVRNAKIVTGPKEPVLPPSPRGEEIFGGWELLGVATIYPGEDGPSIHMHAAAGKGIRSLAGCLREKAEVYIVVEAVVMEFLGISGRRLADEATGVNLPVFDRVLP</sequence>
<dbReference type="Pfam" id="PF03479">
    <property type="entry name" value="PCC"/>
    <property type="match status" value="1"/>
</dbReference>
<protein>
    <recommendedName>
        <fullName evidence="1">PPC domain-containing protein</fullName>
    </recommendedName>
</protein>
<reference evidence="2 3" key="1">
    <citation type="submission" date="2016-10" db="EMBL/GenBank/DDBJ databases">
        <authorList>
            <person name="Varghese N."/>
            <person name="Submissions S."/>
        </authorList>
    </citation>
    <scope>NUCLEOTIDE SEQUENCE [LARGE SCALE GENOMIC DNA]</scope>
    <source>
        <strain evidence="2 3">DSM 2373</strain>
    </source>
</reference>
<dbReference type="OrthoDB" id="371648at2157"/>
<evidence type="ECO:0000313" key="2">
    <source>
        <dbReference type="EMBL" id="SDJ90056.1"/>
    </source>
</evidence>
<dbReference type="STRING" id="2200.GCA_001571405_01190"/>
<dbReference type="CDD" id="cd11378">
    <property type="entry name" value="DUF296"/>
    <property type="match status" value="1"/>
</dbReference>